<name>A0AAD3DJT9_9CHLO</name>
<dbReference type="Proteomes" id="UP001054857">
    <property type="component" value="Unassembled WGS sequence"/>
</dbReference>
<dbReference type="InterPro" id="IPR011989">
    <property type="entry name" value="ARM-like"/>
</dbReference>
<evidence type="ECO:0000313" key="2">
    <source>
        <dbReference type="Proteomes" id="UP001054857"/>
    </source>
</evidence>
<sequence>GLLQLLHHEAAGVHHSKLAASLLTLLDMELLHAEGAQDELRTAGGVGVLTTLLGSLMRPGVMDVYQLRVATCRTLALALQGNAANKLTAREHGLLPLLVSQLTVLADRRKTRSSVEVVVDDDAPLTSATL</sequence>
<dbReference type="AlphaFoldDB" id="A0AAD3DJT9"/>
<reference evidence="1 2" key="1">
    <citation type="journal article" date="2021" name="Sci. Rep.">
        <title>Genome sequencing of the multicellular alga Astrephomene provides insights into convergent evolution of germ-soma differentiation.</title>
        <authorList>
            <person name="Yamashita S."/>
            <person name="Yamamoto K."/>
            <person name="Matsuzaki R."/>
            <person name="Suzuki S."/>
            <person name="Yamaguchi H."/>
            <person name="Hirooka S."/>
            <person name="Minakuchi Y."/>
            <person name="Miyagishima S."/>
            <person name="Kawachi M."/>
            <person name="Toyoda A."/>
            <person name="Nozaki H."/>
        </authorList>
    </citation>
    <scope>NUCLEOTIDE SEQUENCE [LARGE SCALE GENOMIC DNA]</scope>
    <source>
        <strain evidence="1 2">NIES-4017</strain>
    </source>
</reference>
<comment type="caution">
    <text evidence="1">The sequence shown here is derived from an EMBL/GenBank/DDBJ whole genome shotgun (WGS) entry which is preliminary data.</text>
</comment>
<feature type="non-terminal residue" evidence="1">
    <location>
        <position position="130"/>
    </location>
</feature>
<accession>A0AAD3DJT9</accession>
<organism evidence="1 2">
    <name type="scientific">Astrephomene gubernaculifera</name>
    <dbReference type="NCBI Taxonomy" id="47775"/>
    <lineage>
        <taxon>Eukaryota</taxon>
        <taxon>Viridiplantae</taxon>
        <taxon>Chlorophyta</taxon>
        <taxon>core chlorophytes</taxon>
        <taxon>Chlorophyceae</taxon>
        <taxon>CS clade</taxon>
        <taxon>Chlamydomonadales</taxon>
        <taxon>Astrephomenaceae</taxon>
        <taxon>Astrephomene</taxon>
    </lineage>
</organism>
<dbReference type="Gene3D" id="1.25.10.10">
    <property type="entry name" value="Leucine-rich Repeat Variant"/>
    <property type="match status" value="1"/>
</dbReference>
<gene>
    <name evidence="1" type="ORF">Agub_g3296</name>
</gene>
<dbReference type="InterPro" id="IPR016024">
    <property type="entry name" value="ARM-type_fold"/>
</dbReference>
<feature type="non-terminal residue" evidence="1">
    <location>
        <position position="1"/>
    </location>
</feature>
<proteinExistence type="predicted"/>
<protein>
    <submittedName>
        <fullName evidence="1">Uncharacterized protein</fullName>
    </submittedName>
</protein>
<evidence type="ECO:0000313" key="1">
    <source>
        <dbReference type="EMBL" id="GFR42504.1"/>
    </source>
</evidence>
<keyword evidence="2" id="KW-1185">Reference proteome</keyword>
<dbReference type="SUPFAM" id="SSF48371">
    <property type="entry name" value="ARM repeat"/>
    <property type="match status" value="1"/>
</dbReference>
<dbReference type="EMBL" id="BMAR01000003">
    <property type="protein sequence ID" value="GFR42504.1"/>
    <property type="molecule type" value="Genomic_DNA"/>
</dbReference>